<feature type="region of interest" description="Disordered" evidence="1">
    <location>
        <begin position="174"/>
        <end position="205"/>
    </location>
</feature>
<dbReference type="SUPFAM" id="SSF88713">
    <property type="entry name" value="Glycoside hydrolase/deacetylase"/>
    <property type="match status" value="1"/>
</dbReference>
<reference evidence="2 3" key="1">
    <citation type="submission" date="2020-03" db="EMBL/GenBank/DDBJ databases">
        <title>WGS of actinomycetes isolated from Thailand.</title>
        <authorList>
            <person name="Thawai C."/>
        </authorList>
    </citation>
    <scope>NUCLEOTIDE SEQUENCE [LARGE SCALE GENOMIC DNA]</scope>
    <source>
        <strain evidence="2 3">PRB2-1</strain>
    </source>
</reference>
<dbReference type="PANTHER" id="PTHR45985">
    <property type="match status" value="1"/>
</dbReference>
<dbReference type="InterPro" id="IPR052740">
    <property type="entry name" value="CE4"/>
</dbReference>
<proteinExistence type="predicted"/>
<accession>A0ABX0ZXY5</accession>
<name>A0ABX0ZXY5_9ACTN</name>
<dbReference type="PANTHER" id="PTHR45985:SF3">
    <property type="entry name" value="CHITIN DEACETYLASE-LIKE 4"/>
    <property type="match status" value="1"/>
</dbReference>
<evidence type="ECO:0000313" key="2">
    <source>
        <dbReference type="EMBL" id="NJP47139.1"/>
    </source>
</evidence>
<feature type="compositionally biased region" description="Gly residues" evidence="1">
    <location>
        <begin position="11"/>
        <end position="29"/>
    </location>
</feature>
<dbReference type="InterPro" id="IPR011330">
    <property type="entry name" value="Glyco_hydro/deAcase_b/a-brl"/>
</dbReference>
<evidence type="ECO:0000313" key="3">
    <source>
        <dbReference type="Proteomes" id="UP000734511"/>
    </source>
</evidence>
<evidence type="ECO:0008006" key="4">
    <source>
        <dbReference type="Google" id="ProtNLM"/>
    </source>
</evidence>
<feature type="compositionally biased region" description="Low complexity" evidence="1">
    <location>
        <begin position="1"/>
        <end position="10"/>
    </location>
</feature>
<feature type="region of interest" description="Disordered" evidence="1">
    <location>
        <begin position="1"/>
        <end position="66"/>
    </location>
</feature>
<protein>
    <recommendedName>
        <fullName evidence="4">Polysaccharide deacetylase</fullName>
    </recommendedName>
</protein>
<organism evidence="2 3">
    <name type="scientific">Actinacidiphila epipremni</name>
    <dbReference type="NCBI Taxonomy" id="2053013"/>
    <lineage>
        <taxon>Bacteria</taxon>
        <taxon>Bacillati</taxon>
        <taxon>Actinomycetota</taxon>
        <taxon>Actinomycetes</taxon>
        <taxon>Kitasatosporales</taxon>
        <taxon>Streptomycetaceae</taxon>
        <taxon>Actinacidiphila</taxon>
    </lineage>
</organism>
<dbReference type="EMBL" id="JAATEJ010000027">
    <property type="protein sequence ID" value="NJP47139.1"/>
    <property type="molecule type" value="Genomic_DNA"/>
</dbReference>
<gene>
    <name evidence="2" type="ORF">HCN08_27600</name>
</gene>
<dbReference type="Proteomes" id="UP000734511">
    <property type="component" value="Unassembled WGS sequence"/>
</dbReference>
<comment type="caution">
    <text evidence="2">The sequence shown here is derived from an EMBL/GenBank/DDBJ whole genome shotgun (WGS) entry which is preliminary data.</text>
</comment>
<dbReference type="Gene3D" id="3.20.20.370">
    <property type="entry name" value="Glycoside hydrolase/deacetylase"/>
    <property type="match status" value="1"/>
</dbReference>
<sequence length="437" mass="45490">MALGATACSSGGAGSAGLDGPGGPGGSGAEGPPQVPPVRQLIGDGSTADTGPQPRQPDFRRLRPGEQPPQFVVFSWDGAVQDDRHLMSYIREFGERDGAAMTYFVSGTSLLPAGRQDLYAAPRHPRGTSDTGLPADRGVVADTVREMRLAWADGSEIGTNFNAHFCGADGGAADAAGDAAGDSGGSAASGDSTGTADSADSASGTWTADEWAGEIRQARDFTQQWKTDTGLTGLDPLPFDYAKGVVGGRPPCLSDPAGLPAAAKAAGFRYLADPTAQPQVWPSQVDGLWHFPEQEVPVPGRDVETPASDQGFLSVQSGTPATGAQDPEQNAAWSRQMHDGLIAGFQRAYDGNRAPLVVAGHLESWNGSAYLKAVEDTVREVCGKPDVRCVSFKQLADWLDLQDPQVLDRLRALDVGAAPKGGWPALMRATPVTPDGQ</sequence>
<keyword evidence="3" id="KW-1185">Reference proteome</keyword>
<evidence type="ECO:0000256" key="1">
    <source>
        <dbReference type="SAM" id="MobiDB-lite"/>
    </source>
</evidence>